<accession>A0A139ARR5</accession>
<dbReference type="Proteomes" id="UP000070544">
    <property type="component" value="Unassembled WGS sequence"/>
</dbReference>
<dbReference type="CDD" id="cd00200">
    <property type="entry name" value="WD40"/>
    <property type="match status" value="1"/>
</dbReference>
<feature type="region of interest" description="Disordered" evidence="6">
    <location>
        <begin position="231"/>
        <end position="261"/>
    </location>
</feature>
<dbReference type="GO" id="GO:0000421">
    <property type="term" value="C:autophagosome membrane"/>
    <property type="evidence" value="ECO:0007669"/>
    <property type="project" value="TreeGrafter"/>
</dbReference>
<dbReference type="PRINTS" id="PR00320">
    <property type="entry name" value="GPROTEINBRPT"/>
</dbReference>
<evidence type="ECO:0000256" key="1">
    <source>
        <dbReference type="ARBA" id="ARBA00005331"/>
    </source>
</evidence>
<dbReference type="InterPro" id="IPR015943">
    <property type="entry name" value="WD40/YVTN_repeat-like_dom_sf"/>
</dbReference>
<keyword evidence="3" id="KW-0677">Repeat</keyword>
<gene>
    <name evidence="8" type="ORF">M427DRAFT_52850</name>
</gene>
<dbReference type="PROSITE" id="PS00678">
    <property type="entry name" value="WD_REPEATS_1"/>
    <property type="match status" value="1"/>
</dbReference>
<dbReference type="InterPro" id="IPR001680">
    <property type="entry name" value="WD40_rpt"/>
</dbReference>
<dbReference type="PROSITE" id="PS50294">
    <property type="entry name" value="WD_REPEATS_REGION"/>
    <property type="match status" value="3"/>
</dbReference>
<dbReference type="GO" id="GO:0034274">
    <property type="term" value="C:Atg12-Atg5-Atg16 complex"/>
    <property type="evidence" value="ECO:0007669"/>
    <property type="project" value="TreeGrafter"/>
</dbReference>
<feature type="repeat" description="WD" evidence="4">
    <location>
        <begin position="366"/>
        <end position="406"/>
    </location>
</feature>
<keyword evidence="2 4" id="KW-0853">WD repeat</keyword>
<dbReference type="CDD" id="cd22887">
    <property type="entry name" value="Atg16_CCD"/>
    <property type="match status" value="1"/>
</dbReference>
<dbReference type="Pfam" id="PF08614">
    <property type="entry name" value="ATG16"/>
    <property type="match status" value="1"/>
</dbReference>
<evidence type="ECO:0000256" key="4">
    <source>
        <dbReference type="PROSITE-ProRule" id="PRU00221"/>
    </source>
</evidence>
<dbReference type="InterPro" id="IPR036322">
    <property type="entry name" value="WD40_repeat_dom_sf"/>
</dbReference>
<dbReference type="Gene3D" id="2.130.10.10">
    <property type="entry name" value="YVTN repeat-like/Quinoprotein amine dehydrogenase"/>
    <property type="match status" value="3"/>
</dbReference>
<dbReference type="STRING" id="1344416.A0A139ARR5"/>
<keyword evidence="9" id="KW-1185">Reference proteome</keyword>
<dbReference type="Pfam" id="PF00400">
    <property type="entry name" value="WD40"/>
    <property type="match status" value="5"/>
</dbReference>
<evidence type="ECO:0000256" key="6">
    <source>
        <dbReference type="SAM" id="MobiDB-lite"/>
    </source>
</evidence>
<feature type="coiled-coil region" evidence="5">
    <location>
        <begin position="175"/>
        <end position="231"/>
    </location>
</feature>
<keyword evidence="5" id="KW-0175">Coiled coil</keyword>
<dbReference type="InterPro" id="IPR019775">
    <property type="entry name" value="WD40_repeat_CS"/>
</dbReference>
<dbReference type="InterPro" id="IPR013923">
    <property type="entry name" value="Autophagy-rel_prot_16_dom"/>
</dbReference>
<sequence length="572" mass="63491">MQHEKSAWYHAINNGLMLRDNVFHQPFVSVFAAHALIAERNAELARSVEVTSTSLSETRTQYAVALKELETVRDLGLPENQKRVLDLDREVRELKDERAELYVAQGKNLQRILELTDLTRSQDAVIKEKSEEIEKLSKTLTTLTRAVQDKDNLLKEKDNVIQILRDEHQTLHLEVVTQEKKLAIAEEQQAQLERENKELVERLLELKTQLANNMNEANQFVETALKAKEANLSRQPSLKSTSPLSGSQTQLSREQKEDVRSVTYPGAHLASTLPTALTGRYPSSHTDIITSLVPSPTGSHFATSSEDKTVQLWDAKNGQMKEKLVGSGTPLLCLGWNSSGDYVGAGGASGAISVWSAGSGRLRHTFNGHQGKVFACKLTTNNRIISGSHDRTIKVWDMSKGICTRTAFTFSSCNDVVLLDDQGSMVASGHLDNNVRIWDMVSGNVIREITGLHSDRVTGVTVTPDRTHILTTCRDNSLRLIDLRTFQLVNSFTSDKFRVPRDWSKCCLSPDGRYIVAGSVDGNIVCWRAWDATVEVVLRAHNVAVMSVGWSPLGGPYMFSADLDKNVAVWGG</sequence>
<dbReference type="GO" id="GO:0043495">
    <property type="term" value="F:protein-membrane adaptor activity"/>
    <property type="evidence" value="ECO:0007669"/>
    <property type="project" value="TreeGrafter"/>
</dbReference>
<dbReference type="PANTHER" id="PTHR19878">
    <property type="entry name" value="AUTOPHAGY PROTEIN 16-LIKE"/>
    <property type="match status" value="1"/>
</dbReference>
<feature type="domain" description="Autophagy-related protein 16" evidence="7">
    <location>
        <begin position="15"/>
        <end position="215"/>
    </location>
</feature>
<feature type="repeat" description="WD" evidence="4">
    <location>
        <begin position="282"/>
        <end position="323"/>
    </location>
</feature>
<evidence type="ECO:0000259" key="7">
    <source>
        <dbReference type="Pfam" id="PF08614"/>
    </source>
</evidence>
<comment type="similarity">
    <text evidence="1">Belongs to the ATG16 family.</text>
</comment>
<feature type="repeat" description="WD" evidence="4">
    <location>
        <begin position="417"/>
        <end position="448"/>
    </location>
</feature>
<evidence type="ECO:0000313" key="9">
    <source>
        <dbReference type="Proteomes" id="UP000070544"/>
    </source>
</evidence>
<dbReference type="PROSITE" id="PS50082">
    <property type="entry name" value="WD_REPEATS_2"/>
    <property type="match status" value="6"/>
</dbReference>
<dbReference type="GO" id="GO:0034045">
    <property type="term" value="C:phagophore assembly site membrane"/>
    <property type="evidence" value="ECO:0007669"/>
    <property type="project" value="TreeGrafter"/>
</dbReference>
<evidence type="ECO:0000256" key="2">
    <source>
        <dbReference type="ARBA" id="ARBA00022574"/>
    </source>
</evidence>
<organism evidence="8 9">
    <name type="scientific">Gonapodya prolifera (strain JEL478)</name>
    <name type="common">Monoblepharis prolifera</name>
    <dbReference type="NCBI Taxonomy" id="1344416"/>
    <lineage>
        <taxon>Eukaryota</taxon>
        <taxon>Fungi</taxon>
        <taxon>Fungi incertae sedis</taxon>
        <taxon>Chytridiomycota</taxon>
        <taxon>Chytridiomycota incertae sedis</taxon>
        <taxon>Monoblepharidomycetes</taxon>
        <taxon>Monoblepharidales</taxon>
        <taxon>Gonapodyaceae</taxon>
        <taxon>Gonapodya</taxon>
    </lineage>
</organism>
<protein>
    <submittedName>
        <fullName evidence="8">WD40 repeat-like protein</fullName>
    </submittedName>
</protein>
<dbReference type="InterPro" id="IPR045160">
    <property type="entry name" value="ATG16"/>
</dbReference>
<evidence type="ECO:0000313" key="8">
    <source>
        <dbReference type="EMBL" id="KXS19409.1"/>
    </source>
</evidence>
<evidence type="ECO:0000256" key="3">
    <source>
        <dbReference type="ARBA" id="ARBA00022737"/>
    </source>
</evidence>
<reference evidence="8 9" key="1">
    <citation type="journal article" date="2015" name="Genome Biol. Evol.">
        <title>Phylogenomic analyses indicate that early fungi evolved digesting cell walls of algal ancestors of land plants.</title>
        <authorList>
            <person name="Chang Y."/>
            <person name="Wang S."/>
            <person name="Sekimoto S."/>
            <person name="Aerts A.L."/>
            <person name="Choi C."/>
            <person name="Clum A."/>
            <person name="LaButti K.M."/>
            <person name="Lindquist E.A."/>
            <person name="Yee Ngan C."/>
            <person name="Ohm R.A."/>
            <person name="Salamov A.A."/>
            <person name="Grigoriev I.V."/>
            <person name="Spatafora J.W."/>
            <person name="Berbee M.L."/>
        </authorList>
    </citation>
    <scope>NUCLEOTIDE SEQUENCE [LARGE SCALE GENOMIC DNA]</scope>
    <source>
        <strain evidence="8 9">JEL478</strain>
    </source>
</reference>
<proteinExistence type="inferred from homology"/>
<dbReference type="EMBL" id="KQ965738">
    <property type="protein sequence ID" value="KXS19409.1"/>
    <property type="molecule type" value="Genomic_DNA"/>
</dbReference>
<feature type="compositionally biased region" description="Polar residues" evidence="6">
    <location>
        <begin position="232"/>
        <end position="252"/>
    </location>
</feature>
<dbReference type="SMART" id="SM00320">
    <property type="entry name" value="WD40"/>
    <property type="match status" value="7"/>
</dbReference>
<evidence type="ECO:0000256" key="5">
    <source>
        <dbReference type="SAM" id="Coils"/>
    </source>
</evidence>
<dbReference type="OMA" id="WGRPCIS"/>
<dbReference type="InterPro" id="IPR020472">
    <property type="entry name" value="WD40_PAC1"/>
</dbReference>
<dbReference type="GO" id="GO:0000045">
    <property type="term" value="P:autophagosome assembly"/>
    <property type="evidence" value="ECO:0007669"/>
    <property type="project" value="InterPro"/>
</dbReference>
<feature type="repeat" description="WD" evidence="4">
    <location>
        <begin position="450"/>
        <end position="491"/>
    </location>
</feature>
<dbReference type="SUPFAM" id="SSF50978">
    <property type="entry name" value="WD40 repeat-like"/>
    <property type="match status" value="1"/>
</dbReference>
<dbReference type="PANTHER" id="PTHR19878:SF8">
    <property type="entry name" value="AUTOPHAGY-RELATED 16, ISOFORM F"/>
    <property type="match status" value="1"/>
</dbReference>
<dbReference type="OrthoDB" id="538223at2759"/>
<feature type="repeat" description="WD" evidence="4">
    <location>
        <begin position="324"/>
        <end position="365"/>
    </location>
</feature>
<dbReference type="AlphaFoldDB" id="A0A139ARR5"/>
<feature type="coiled-coil region" evidence="5">
    <location>
        <begin position="77"/>
        <end position="146"/>
    </location>
</feature>
<feature type="repeat" description="WD" evidence="4">
    <location>
        <begin position="538"/>
        <end position="572"/>
    </location>
</feature>
<name>A0A139ARR5_GONPJ</name>